<dbReference type="CDD" id="cd02440">
    <property type="entry name" value="AdoMet_MTases"/>
    <property type="match status" value="1"/>
</dbReference>
<dbReference type="InterPro" id="IPR019410">
    <property type="entry name" value="Methyltransf_16"/>
</dbReference>
<gene>
    <name evidence="1" type="ORF">VKT23_004064</name>
</gene>
<dbReference type="EMBL" id="JBANRG010000004">
    <property type="protein sequence ID" value="KAK7467001.1"/>
    <property type="molecule type" value="Genomic_DNA"/>
</dbReference>
<evidence type="ECO:0008006" key="3">
    <source>
        <dbReference type="Google" id="ProtNLM"/>
    </source>
</evidence>
<dbReference type="Pfam" id="PF10294">
    <property type="entry name" value="Methyltransf_16"/>
    <property type="match status" value="1"/>
</dbReference>
<dbReference type="Gene3D" id="3.40.50.150">
    <property type="entry name" value="Vaccinia Virus protein VP39"/>
    <property type="match status" value="1"/>
</dbReference>
<dbReference type="Proteomes" id="UP001498398">
    <property type="component" value="Unassembled WGS sequence"/>
</dbReference>
<keyword evidence="2" id="KW-1185">Reference proteome</keyword>
<accession>A0ABR1JXG6</accession>
<dbReference type="SUPFAM" id="SSF53335">
    <property type="entry name" value="S-adenosyl-L-methionine-dependent methyltransferases"/>
    <property type="match status" value="1"/>
</dbReference>
<reference evidence="1 2" key="1">
    <citation type="submission" date="2024-01" db="EMBL/GenBank/DDBJ databases">
        <title>A draft genome for the cacao thread blight pathogen Marasmiellus scandens.</title>
        <authorList>
            <person name="Baruah I.K."/>
            <person name="Leung J."/>
            <person name="Bukari Y."/>
            <person name="Amoako-Attah I."/>
            <person name="Meinhardt L.W."/>
            <person name="Bailey B.A."/>
            <person name="Cohen S.P."/>
        </authorList>
    </citation>
    <scope>NUCLEOTIDE SEQUENCE [LARGE SCALE GENOMIC DNA]</scope>
    <source>
        <strain evidence="1 2">GH-19</strain>
    </source>
</reference>
<dbReference type="PANTHER" id="PTHR14614:SF162">
    <property type="entry name" value="EXPRESSED PROTEIN"/>
    <property type="match status" value="1"/>
</dbReference>
<organism evidence="1 2">
    <name type="scientific">Marasmiellus scandens</name>
    <dbReference type="NCBI Taxonomy" id="2682957"/>
    <lineage>
        <taxon>Eukaryota</taxon>
        <taxon>Fungi</taxon>
        <taxon>Dikarya</taxon>
        <taxon>Basidiomycota</taxon>
        <taxon>Agaricomycotina</taxon>
        <taxon>Agaricomycetes</taxon>
        <taxon>Agaricomycetidae</taxon>
        <taxon>Agaricales</taxon>
        <taxon>Marasmiineae</taxon>
        <taxon>Omphalotaceae</taxon>
        <taxon>Marasmiellus</taxon>
    </lineage>
</organism>
<dbReference type="PANTHER" id="PTHR14614">
    <property type="entry name" value="HEPATOCELLULAR CARCINOMA-ASSOCIATED ANTIGEN"/>
    <property type="match status" value="1"/>
</dbReference>
<comment type="caution">
    <text evidence="1">The sequence shown here is derived from an EMBL/GenBank/DDBJ whole genome shotgun (WGS) entry which is preliminary data.</text>
</comment>
<protein>
    <recommendedName>
        <fullName evidence="3">Methyltransferase-domain-containing protein</fullName>
    </recommendedName>
</protein>
<sequence length="221" mass="24654">MLPAHKSKHNHSLNIYHFSLAQSDTGLSNGTTLWLGAQCLSAYLRAYSKPASRVIELGSGIGLTALVLADLGWKEVYATDTSTVIQSVLARNIANNPVQGTIHVQELDWQSDDCSSLSSSPFDLIVTADTVYEPSLVQPLFRTIHTLCVQSRVQSRAPPVLLCLERRDPALIDHVLQQATTEWQFHVERIPSRKLSKAMQKDGIHWDKADWEGVELWKLTL</sequence>
<evidence type="ECO:0000313" key="2">
    <source>
        <dbReference type="Proteomes" id="UP001498398"/>
    </source>
</evidence>
<proteinExistence type="predicted"/>
<evidence type="ECO:0000313" key="1">
    <source>
        <dbReference type="EMBL" id="KAK7467001.1"/>
    </source>
</evidence>
<name>A0ABR1JXG6_9AGAR</name>
<dbReference type="InterPro" id="IPR029063">
    <property type="entry name" value="SAM-dependent_MTases_sf"/>
</dbReference>